<dbReference type="RefSeq" id="WP_249300454.1">
    <property type="nucleotide sequence ID" value="NZ_JACRSP010000003.1"/>
</dbReference>
<comment type="similarity">
    <text evidence="8">Belongs to the tRNA(Ile)-lysidine synthase family.</text>
</comment>
<dbReference type="SUPFAM" id="SSF82829">
    <property type="entry name" value="MesJ substrate recognition domain-like"/>
    <property type="match status" value="1"/>
</dbReference>
<dbReference type="Pfam" id="PF09179">
    <property type="entry name" value="TilS"/>
    <property type="match status" value="1"/>
</dbReference>
<evidence type="ECO:0000313" key="10">
    <source>
        <dbReference type="EMBL" id="MBC8536614.1"/>
    </source>
</evidence>
<dbReference type="Pfam" id="PF11734">
    <property type="entry name" value="TilS_C"/>
    <property type="match status" value="1"/>
</dbReference>
<comment type="subcellular location">
    <subcellularLocation>
        <location evidence="1 8">Cytoplasm</location>
    </subcellularLocation>
</comment>
<evidence type="ECO:0000256" key="7">
    <source>
        <dbReference type="ARBA" id="ARBA00048539"/>
    </source>
</evidence>
<dbReference type="GO" id="GO:0032267">
    <property type="term" value="F:tRNA(Ile)-lysidine synthase activity"/>
    <property type="evidence" value="ECO:0007669"/>
    <property type="project" value="UniProtKB-EC"/>
</dbReference>
<dbReference type="GO" id="GO:0006400">
    <property type="term" value="P:tRNA modification"/>
    <property type="evidence" value="ECO:0007669"/>
    <property type="project" value="UniProtKB-UniRule"/>
</dbReference>
<dbReference type="Gene3D" id="1.20.59.20">
    <property type="match status" value="1"/>
</dbReference>
<keyword evidence="4 8" id="KW-0819">tRNA processing</keyword>
<dbReference type="NCBIfam" id="TIGR02433">
    <property type="entry name" value="lysidine_TilS_C"/>
    <property type="match status" value="1"/>
</dbReference>
<comment type="domain">
    <text evidence="8">The N-terminal region contains the highly conserved SGGXDS motif, predicted to be a P-loop motif involved in ATP binding.</text>
</comment>
<dbReference type="SUPFAM" id="SSF52402">
    <property type="entry name" value="Adenine nucleotide alpha hydrolases-like"/>
    <property type="match status" value="1"/>
</dbReference>
<protein>
    <recommendedName>
        <fullName evidence="8">tRNA(Ile)-lysidine synthase</fullName>
        <ecNumber evidence="8">6.3.4.19</ecNumber>
    </recommendedName>
    <alternativeName>
        <fullName evidence="8">tRNA(Ile)-2-lysyl-cytidine synthase</fullName>
    </alternativeName>
    <alternativeName>
        <fullName evidence="8">tRNA(Ile)-lysidine synthetase</fullName>
    </alternativeName>
</protein>
<keyword evidence="11" id="KW-1185">Reference proteome</keyword>
<dbReference type="CDD" id="cd01992">
    <property type="entry name" value="TilS_N"/>
    <property type="match status" value="1"/>
</dbReference>
<dbReference type="SUPFAM" id="SSF56037">
    <property type="entry name" value="PheT/TilS domain"/>
    <property type="match status" value="1"/>
</dbReference>
<accession>A0A926HU73</accession>
<dbReference type="InterPro" id="IPR012094">
    <property type="entry name" value="tRNA_Ile_lys_synt"/>
</dbReference>
<dbReference type="InterPro" id="IPR011063">
    <property type="entry name" value="TilS/TtcA_N"/>
</dbReference>
<dbReference type="GO" id="GO:0005737">
    <property type="term" value="C:cytoplasm"/>
    <property type="evidence" value="ECO:0007669"/>
    <property type="project" value="UniProtKB-SubCell"/>
</dbReference>
<evidence type="ECO:0000256" key="6">
    <source>
        <dbReference type="ARBA" id="ARBA00022840"/>
    </source>
</evidence>
<evidence type="ECO:0000256" key="3">
    <source>
        <dbReference type="ARBA" id="ARBA00022598"/>
    </source>
</evidence>
<comment type="caution">
    <text evidence="10">The sequence shown here is derived from an EMBL/GenBank/DDBJ whole genome shotgun (WGS) entry which is preliminary data.</text>
</comment>
<dbReference type="EMBL" id="JACRSP010000003">
    <property type="protein sequence ID" value="MBC8536614.1"/>
    <property type="molecule type" value="Genomic_DNA"/>
</dbReference>
<keyword evidence="5 8" id="KW-0547">Nucleotide-binding</keyword>
<dbReference type="HAMAP" id="MF_01161">
    <property type="entry name" value="tRNA_Ile_lys_synt"/>
    <property type="match status" value="1"/>
</dbReference>
<evidence type="ECO:0000256" key="8">
    <source>
        <dbReference type="HAMAP-Rule" id="MF_01161"/>
    </source>
</evidence>
<dbReference type="Pfam" id="PF01171">
    <property type="entry name" value="ATP_bind_3"/>
    <property type="match status" value="1"/>
</dbReference>
<keyword evidence="2 8" id="KW-0963">Cytoplasm</keyword>
<dbReference type="PANTHER" id="PTHR43033">
    <property type="entry name" value="TRNA(ILE)-LYSIDINE SYNTHASE-RELATED"/>
    <property type="match status" value="1"/>
</dbReference>
<proteinExistence type="inferred from homology"/>
<organism evidence="10 11">
    <name type="scientific">Feifania hominis</name>
    <dbReference type="NCBI Taxonomy" id="2763660"/>
    <lineage>
        <taxon>Bacteria</taxon>
        <taxon>Bacillati</taxon>
        <taxon>Bacillota</taxon>
        <taxon>Clostridia</taxon>
        <taxon>Eubacteriales</taxon>
        <taxon>Feifaniaceae</taxon>
        <taxon>Feifania</taxon>
    </lineage>
</organism>
<dbReference type="InterPro" id="IPR012796">
    <property type="entry name" value="Lysidine-tRNA-synth_C"/>
</dbReference>
<feature type="binding site" evidence="8">
    <location>
        <begin position="25"/>
        <end position="30"/>
    </location>
    <ligand>
        <name>ATP</name>
        <dbReference type="ChEBI" id="CHEBI:30616"/>
    </ligand>
</feature>
<dbReference type="Gene3D" id="3.40.50.620">
    <property type="entry name" value="HUPs"/>
    <property type="match status" value="1"/>
</dbReference>
<dbReference type="GO" id="GO:0005524">
    <property type="term" value="F:ATP binding"/>
    <property type="evidence" value="ECO:0007669"/>
    <property type="project" value="UniProtKB-UniRule"/>
</dbReference>
<reference evidence="10" key="1">
    <citation type="submission" date="2020-08" db="EMBL/GenBank/DDBJ databases">
        <title>Genome public.</title>
        <authorList>
            <person name="Liu C."/>
            <person name="Sun Q."/>
        </authorList>
    </citation>
    <scope>NUCLEOTIDE SEQUENCE</scope>
    <source>
        <strain evidence="10">BX7</strain>
    </source>
</reference>
<gene>
    <name evidence="8 10" type="primary">tilS</name>
    <name evidence="10" type="ORF">H8695_07940</name>
</gene>
<evidence type="ECO:0000259" key="9">
    <source>
        <dbReference type="SMART" id="SM00977"/>
    </source>
</evidence>
<dbReference type="Proteomes" id="UP000620366">
    <property type="component" value="Unassembled WGS sequence"/>
</dbReference>
<comment type="function">
    <text evidence="8">Ligates lysine onto the cytidine present at position 34 of the AUA codon-specific tRNA(Ile) that contains the anticodon CAU, in an ATP-dependent manner. Cytidine is converted to lysidine, thus changing the amino acid specificity of the tRNA from methionine to isoleucine.</text>
</comment>
<keyword evidence="3 8" id="KW-0436">Ligase</keyword>
<dbReference type="InterPro" id="IPR012795">
    <property type="entry name" value="tRNA_Ile_lys_synt_N"/>
</dbReference>
<evidence type="ECO:0000313" key="11">
    <source>
        <dbReference type="Proteomes" id="UP000620366"/>
    </source>
</evidence>
<keyword evidence="6 8" id="KW-0067">ATP-binding</keyword>
<dbReference type="InterPro" id="IPR014729">
    <property type="entry name" value="Rossmann-like_a/b/a_fold"/>
</dbReference>
<evidence type="ECO:0000256" key="5">
    <source>
        <dbReference type="ARBA" id="ARBA00022741"/>
    </source>
</evidence>
<dbReference type="NCBIfam" id="TIGR02432">
    <property type="entry name" value="lysidine_TilS_N"/>
    <property type="match status" value="1"/>
</dbReference>
<evidence type="ECO:0000256" key="4">
    <source>
        <dbReference type="ARBA" id="ARBA00022694"/>
    </source>
</evidence>
<dbReference type="AlphaFoldDB" id="A0A926HU73"/>
<evidence type="ECO:0000256" key="2">
    <source>
        <dbReference type="ARBA" id="ARBA00022490"/>
    </source>
</evidence>
<feature type="domain" description="Lysidine-tRNA(Ile) synthetase C-terminal" evidence="9">
    <location>
        <begin position="367"/>
        <end position="439"/>
    </location>
</feature>
<dbReference type="InterPro" id="IPR015262">
    <property type="entry name" value="tRNA_Ile_lys_synt_subst-bd"/>
</dbReference>
<dbReference type="PANTHER" id="PTHR43033:SF1">
    <property type="entry name" value="TRNA(ILE)-LYSIDINE SYNTHASE-RELATED"/>
    <property type="match status" value="1"/>
</dbReference>
<evidence type="ECO:0000256" key="1">
    <source>
        <dbReference type="ARBA" id="ARBA00004496"/>
    </source>
</evidence>
<comment type="catalytic activity">
    <reaction evidence="7 8">
        <text>cytidine(34) in tRNA(Ile2) + L-lysine + ATP = lysidine(34) in tRNA(Ile2) + AMP + diphosphate + H(+)</text>
        <dbReference type="Rhea" id="RHEA:43744"/>
        <dbReference type="Rhea" id="RHEA-COMP:10625"/>
        <dbReference type="Rhea" id="RHEA-COMP:10670"/>
        <dbReference type="ChEBI" id="CHEBI:15378"/>
        <dbReference type="ChEBI" id="CHEBI:30616"/>
        <dbReference type="ChEBI" id="CHEBI:32551"/>
        <dbReference type="ChEBI" id="CHEBI:33019"/>
        <dbReference type="ChEBI" id="CHEBI:82748"/>
        <dbReference type="ChEBI" id="CHEBI:83665"/>
        <dbReference type="ChEBI" id="CHEBI:456215"/>
        <dbReference type="EC" id="6.3.4.19"/>
    </reaction>
</comment>
<name>A0A926HU73_9FIRM</name>
<sequence>MNRAAEAIRKYRLLDGVRTVTVGLSGGADSVALLHFLKSRERLYRIEVRAVHVDHGLRGEESARDAAFAGELCGRLGVPFALRRVEVRAEAARTGESTELCARRLRYGAFAEFLGEGAAVATAHTASDNAETMLFQLARGSGSRGLAGIPPRRGGYIRPLILCPRAEIETYCAREHLPFVTDSTNADEAYTRNYIRHTLIPGLRSVNPDLEGALGRLADSLREDDDALTEMARAALDEARREDGYDRRRLAALPDALLHRALRLAAEQADSLTPPRRRMEQMAALVRSRRASGEIDGKKGTVLRAEYDTIAFARGGAAQGFAPVELHEGENPLPDGGMLLLRRGGPANVHDLFNKIWLDCDKIASNLWARSRREGDALCLREGGGTRSVKKWMIDNKIPRGRRERLPVILSDGQVAAVIGIGTALAFRPDSGTKKTVELEYRE</sequence>
<dbReference type="SMART" id="SM00977">
    <property type="entry name" value="TilS_C"/>
    <property type="match status" value="1"/>
</dbReference>
<dbReference type="EC" id="6.3.4.19" evidence="8"/>